<keyword evidence="4" id="KW-0378">Hydrolase</keyword>
<dbReference type="PRINTS" id="PR00127">
    <property type="entry name" value="CLPPROTEASEP"/>
</dbReference>
<dbReference type="Gene3D" id="3.90.226.10">
    <property type="entry name" value="2-enoyl-CoA Hydratase, Chain A, domain 1"/>
    <property type="match status" value="1"/>
</dbReference>
<proteinExistence type="inferred from homology"/>
<reference evidence="8" key="1">
    <citation type="submission" date="2021-01" db="EMBL/GenBank/DDBJ databases">
        <title>Whole genome shotgun sequence of Acrocarpospora phusangensis NBRC 108782.</title>
        <authorList>
            <person name="Komaki H."/>
            <person name="Tamura T."/>
        </authorList>
    </citation>
    <scope>NUCLEOTIDE SEQUENCE</scope>
    <source>
        <strain evidence="8">NBRC 108782</strain>
    </source>
</reference>
<dbReference type="NCBIfam" id="NF045542">
    <property type="entry name" value="Clp_rel_HeadMat"/>
    <property type="match status" value="1"/>
</dbReference>
<gene>
    <name evidence="8" type="ORF">Aph01nite_13220</name>
</gene>
<dbReference type="InterPro" id="IPR001907">
    <property type="entry name" value="ClpP"/>
</dbReference>
<evidence type="ECO:0000256" key="4">
    <source>
        <dbReference type="ARBA" id="ARBA00022801"/>
    </source>
</evidence>
<dbReference type="CDD" id="cd07016">
    <property type="entry name" value="S14_ClpP_1"/>
    <property type="match status" value="1"/>
</dbReference>
<sequence>MDRRKARRAPRAAVRPAPTTSEPGRTWFRFENFVRPDTTAIYLFDEIGYWGVLASDFVRELATVSAPNVELHINSPGGDVFEALAIYNALRQHPANIVVMIDGLAASAASFIAQAGDRVVIARNATMMIHEASGLCAGNSADMQQMAEVLDGISANIADVYAQRSGRPVEEWRNLMRAETWYHNGADAVAAGLADEVDEEQDVEDDVAEPGDALAAQLDRLRPAARANVPALLPPPARPAAVLPGPAAGAVEVPPPSPSGQAAGGGTVVNIRVAGSIRGEADIAEAIRAALTSSSGRAKSGPIERAEDSWADQVAHLLTPPEDDWAARTAGLLTPATEALQ</sequence>
<dbReference type="InterPro" id="IPR029045">
    <property type="entry name" value="ClpP/crotonase-like_dom_sf"/>
</dbReference>
<keyword evidence="5" id="KW-0720">Serine protease</keyword>
<evidence type="ECO:0000256" key="7">
    <source>
        <dbReference type="SAM" id="MobiDB-lite"/>
    </source>
</evidence>
<dbReference type="EMBL" id="BOOA01000007">
    <property type="protein sequence ID" value="GIH23012.1"/>
    <property type="molecule type" value="Genomic_DNA"/>
</dbReference>
<evidence type="ECO:0000256" key="5">
    <source>
        <dbReference type="ARBA" id="ARBA00022825"/>
    </source>
</evidence>
<dbReference type="PANTHER" id="PTHR10381:SF70">
    <property type="entry name" value="ATP-DEPENDENT CLP PROTEASE PROTEOLYTIC SUBUNIT"/>
    <property type="match status" value="1"/>
</dbReference>
<evidence type="ECO:0000313" key="8">
    <source>
        <dbReference type="EMBL" id="GIH23012.1"/>
    </source>
</evidence>
<dbReference type="Proteomes" id="UP000640052">
    <property type="component" value="Unassembled WGS sequence"/>
</dbReference>
<accession>A0A919UM73</accession>
<dbReference type="Pfam" id="PF00574">
    <property type="entry name" value="CLP_protease"/>
    <property type="match status" value="1"/>
</dbReference>
<organism evidence="8 9">
    <name type="scientific">Acrocarpospora phusangensis</name>
    <dbReference type="NCBI Taxonomy" id="1070424"/>
    <lineage>
        <taxon>Bacteria</taxon>
        <taxon>Bacillati</taxon>
        <taxon>Actinomycetota</taxon>
        <taxon>Actinomycetes</taxon>
        <taxon>Streptosporangiales</taxon>
        <taxon>Streptosporangiaceae</taxon>
        <taxon>Acrocarpospora</taxon>
    </lineage>
</organism>
<dbReference type="GO" id="GO:0004176">
    <property type="term" value="F:ATP-dependent peptidase activity"/>
    <property type="evidence" value="ECO:0007669"/>
    <property type="project" value="InterPro"/>
</dbReference>
<dbReference type="InterPro" id="IPR023562">
    <property type="entry name" value="ClpP/TepA"/>
</dbReference>
<protein>
    <recommendedName>
        <fullName evidence="6">ATP-dependent Clp protease proteolytic subunit</fullName>
    </recommendedName>
</protein>
<keyword evidence="9" id="KW-1185">Reference proteome</keyword>
<comment type="caution">
    <text evidence="8">The sequence shown here is derived from an EMBL/GenBank/DDBJ whole genome shotgun (WGS) entry which is preliminary data.</text>
</comment>
<comment type="similarity">
    <text evidence="1 6">Belongs to the peptidase S14 family.</text>
</comment>
<feature type="compositionally biased region" description="Basic residues" evidence="7">
    <location>
        <begin position="1"/>
        <end position="10"/>
    </location>
</feature>
<keyword evidence="3" id="KW-0645">Protease</keyword>
<evidence type="ECO:0000256" key="2">
    <source>
        <dbReference type="ARBA" id="ARBA00022490"/>
    </source>
</evidence>
<feature type="region of interest" description="Disordered" evidence="7">
    <location>
        <begin position="1"/>
        <end position="20"/>
    </location>
</feature>
<name>A0A919UM73_9ACTN</name>
<dbReference type="RefSeq" id="WP_204039830.1">
    <property type="nucleotide sequence ID" value="NZ_BOOA01000007.1"/>
</dbReference>
<evidence type="ECO:0000256" key="1">
    <source>
        <dbReference type="ARBA" id="ARBA00007039"/>
    </source>
</evidence>
<dbReference type="GO" id="GO:0004252">
    <property type="term" value="F:serine-type endopeptidase activity"/>
    <property type="evidence" value="ECO:0007669"/>
    <property type="project" value="InterPro"/>
</dbReference>
<dbReference type="GO" id="GO:0051117">
    <property type="term" value="F:ATPase binding"/>
    <property type="evidence" value="ECO:0007669"/>
    <property type="project" value="TreeGrafter"/>
</dbReference>
<dbReference type="SUPFAM" id="SSF52096">
    <property type="entry name" value="ClpP/crotonase"/>
    <property type="match status" value="1"/>
</dbReference>
<evidence type="ECO:0000256" key="3">
    <source>
        <dbReference type="ARBA" id="ARBA00022670"/>
    </source>
</evidence>
<dbReference type="GO" id="GO:0006515">
    <property type="term" value="P:protein quality control for misfolded or incompletely synthesized proteins"/>
    <property type="evidence" value="ECO:0007669"/>
    <property type="project" value="TreeGrafter"/>
</dbReference>
<dbReference type="AlphaFoldDB" id="A0A919UM73"/>
<keyword evidence="2" id="KW-0963">Cytoplasm</keyword>
<dbReference type="GO" id="GO:0009368">
    <property type="term" value="C:endopeptidase Clp complex"/>
    <property type="evidence" value="ECO:0007669"/>
    <property type="project" value="TreeGrafter"/>
</dbReference>
<evidence type="ECO:0000256" key="6">
    <source>
        <dbReference type="RuleBase" id="RU003567"/>
    </source>
</evidence>
<evidence type="ECO:0000313" key="9">
    <source>
        <dbReference type="Proteomes" id="UP000640052"/>
    </source>
</evidence>
<dbReference type="PANTHER" id="PTHR10381">
    <property type="entry name" value="ATP-DEPENDENT CLP PROTEASE PROTEOLYTIC SUBUNIT"/>
    <property type="match status" value="1"/>
</dbReference>